<keyword evidence="3" id="KW-0378">Hydrolase</keyword>
<dbReference type="PANTHER" id="PTHR42834:SF1">
    <property type="entry name" value="ENDONUCLEASE_EXONUCLEASE_PHOSPHATASE FAMILY PROTEIN (AFU_ORTHOLOGUE AFUA_3G09210)"/>
    <property type="match status" value="1"/>
</dbReference>
<dbReference type="InterPro" id="IPR001322">
    <property type="entry name" value="Lamin_tail_dom"/>
</dbReference>
<reference evidence="3 4" key="1">
    <citation type="journal article" date="2013" name="Nat. Commun.">
        <title>Genome sequence and functional genomic analysis of the oil-degrading bacterium Oleispira antarctica.</title>
        <authorList>
            <person name="Kube M."/>
            <person name="Chernikova T.N."/>
            <person name="Al-Ramahi Y."/>
            <person name="Beloqui A."/>
            <person name="Lopez-Cortez N."/>
            <person name="Guazzaroni M.E."/>
            <person name="Heipieper H.J."/>
            <person name="Klages S."/>
            <person name="Kotsyurbenko O.R."/>
            <person name="Langer I."/>
            <person name="Nechitaylo T.Y."/>
            <person name="Lunsdorf H."/>
            <person name="Fernandez M."/>
            <person name="Juarez S."/>
            <person name="Ciordia S."/>
            <person name="Singer A."/>
            <person name="Kagan O."/>
            <person name="Egorova O."/>
            <person name="Petit P.A."/>
            <person name="Stogios P."/>
            <person name="Kim Y."/>
            <person name="Tchigvintsev A."/>
            <person name="Flick R."/>
            <person name="Denaro R."/>
            <person name="Genovese M."/>
            <person name="Albar J.P."/>
            <person name="Reva O.N."/>
            <person name="Martinez-Gomariz M."/>
            <person name="Tran H."/>
            <person name="Ferrer M."/>
            <person name="Savchenko A."/>
            <person name="Yakunin A.F."/>
            <person name="Yakimov M.M."/>
            <person name="Golyshina O.V."/>
            <person name="Reinhardt R."/>
            <person name="Golyshin P.N."/>
        </authorList>
    </citation>
    <scope>NUCLEOTIDE SEQUENCE [LARGE SCALE GENOMIC DNA]</scope>
</reference>
<keyword evidence="3" id="KW-0540">Nuclease</keyword>
<evidence type="ECO:0000313" key="4">
    <source>
        <dbReference type="Proteomes" id="UP000032749"/>
    </source>
</evidence>
<dbReference type="PROSITE" id="PS51257">
    <property type="entry name" value="PROKAR_LIPOPROTEIN"/>
    <property type="match status" value="1"/>
</dbReference>
<dbReference type="InterPro" id="IPR005135">
    <property type="entry name" value="Endo/exonuclease/phosphatase"/>
</dbReference>
<dbReference type="InterPro" id="IPR047971">
    <property type="entry name" value="ExeM-like"/>
</dbReference>
<accession>R4YQW7</accession>
<evidence type="ECO:0000313" key="3">
    <source>
        <dbReference type="EMBL" id="CCK74479.1"/>
    </source>
</evidence>
<dbReference type="Pfam" id="PF03372">
    <property type="entry name" value="Exo_endo_phos"/>
    <property type="match status" value="1"/>
</dbReference>
<evidence type="ECO:0000259" key="2">
    <source>
        <dbReference type="PROSITE" id="PS51841"/>
    </source>
</evidence>
<gene>
    <name evidence="3" type="ORF">OLEAN_C03030</name>
</gene>
<dbReference type="AlphaFoldDB" id="R4YQW7"/>
<feature type="signal peptide" evidence="1">
    <location>
        <begin position="1"/>
        <end position="23"/>
    </location>
</feature>
<dbReference type="PANTHER" id="PTHR42834">
    <property type="entry name" value="ENDONUCLEASE/EXONUCLEASE/PHOSPHATASE FAMILY PROTEIN (AFU_ORTHOLOGUE AFUA_3G09210)"/>
    <property type="match status" value="1"/>
</dbReference>
<name>R4YQW7_OLEAN</name>
<dbReference type="STRING" id="698738.OLEAN_C03030"/>
<dbReference type="PROSITE" id="PS51841">
    <property type="entry name" value="LTD"/>
    <property type="match status" value="1"/>
</dbReference>
<dbReference type="CDD" id="cd10283">
    <property type="entry name" value="MnuA_DNase1-like"/>
    <property type="match status" value="1"/>
</dbReference>
<dbReference type="Gene3D" id="3.60.10.10">
    <property type="entry name" value="Endonuclease/exonuclease/phosphatase"/>
    <property type="match status" value="1"/>
</dbReference>
<keyword evidence="4" id="KW-1185">Reference proteome</keyword>
<feature type="domain" description="LTD" evidence="2">
    <location>
        <begin position="18"/>
        <end position="148"/>
    </location>
</feature>
<dbReference type="Proteomes" id="UP000032749">
    <property type="component" value="Chromosome"/>
</dbReference>
<dbReference type="GO" id="GO:0004519">
    <property type="term" value="F:endonuclease activity"/>
    <property type="evidence" value="ECO:0007669"/>
    <property type="project" value="UniProtKB-KW"/>
</dbReference>
<dbReference type="OrthoDB" id="9800417at2"/>
<dbReference type="SUPFAM" id="SSF56219">
    <property type="entry name" value="DNase I-like"/>
    <property type="match status" value="1"/>
</dbReference>
<dbReference type="HOGENOM" id="CLU_006338_0_1_6"/>
<protein>
    <submittedName>
        <fullName evidence="3">Endonuclease/exonuclease/phosphatase domain protein</fullName>
    </submittedName>
</protein>
<proteinExistence type="predicted"/>
<evidence type="ECO:0000256" key="1">
    <source>
        <dbReference type="SAM" id="SignalP"/>
    </source>
</evidence>
<dbReference type="InterPro" id="IPR036691">
    <property type="entry name" value="Endo/exonu/phosph_ase_sf"/>
</dbReference>
<dbReference type="KEGG" id="oai:OLEAN_C03030"/>
<dbReference type="EMBL" id="FO203512">
    <property type="protein sequence ID" value="CCK74479.1"/>
    <property type="molecule type" value="Genomic_DNA"/>
</dbReference>
<keyword evidence="3" id="KW-0255">Endonuclease</keyword>
<dbReference type="GO" id="GO:0004527">
    <property type="term" value="F:exonuclease activity"/>
    <property type="evidence" value="ECO:0007669"/>
    <property type="project" value="UniProtKB-KW"/>
</dbReference>
<organism evidence="3 4">
    <name type="scientific">Oleispira antarctica RB-8</name>
    <dbReference type="NCBI Taxonomy" id="698738"/>
    <lineage>
        <taxon>Bacteria</taxon>
        <taxon>Pseudomonadati</taxon>
        <taxon>Pseudomonadota</taxon>
        <taxon>Gammaproteobacteria</taxon>
        <taxon>Oceanospirillales</taxon>
        <taxon>Oceanospirillaceae</taxon>
        <taxon>Oleispira</taxon>
    </lineage>
</organism>
<keyword evidence="3" id="KW-0269">Exonuclease</keyword>
<feature type="chain" id="PRO_5004374306" evidence="1">
    <location>
        <begin position="24"/>
        <end position="844"/>
    </location>
</feature>
<keyword evidence="1" id="KW-0732">Signal</keyword>
<sequence>MNRKIIYSLLASLGCVTAHSSFANLTINEVDADQSGIDSSEFIELYDGGIGETSLTGYSLVFYNGSNDQSYRTVDLNNLSTNSNGYFVICGDDSLVENCDLDLTPNTNLIQNGADAVALFQAQASEFPNGSQVTNAHLISALVYDTNDNDDLGLSVLLTGGAVQVNENQAGNKDFESIQACSEWTTALPTPGLDNQCEPVEPISDLGECGETNQSAFNYISTVQGDMSDVYSDASLLLDQYVIIEAIVTTDLQGGPLANGDTSYQYSGYWLQEEIADYDDNDNTSEGVFVYDFSNDVNVGDKVRLLAQVAEFNQVTQLKSVQEMKVCSQNNHLPDAISLSLPVNSLTDFEALEGMLVSNAQHLVISDLYGTGYGLGNYGQFVVSSKLHFQPTEIALPMSEEAQAISEARLLDVLLIDDGVSKSYPSFIPFPDSSGLSADNPMRIGYTVPQVAGVLHAYRNNYTLVPSAITIDPTHARTLEPVKDTNANLIIAGMNVLNYFNGDGLGGGFPTARGARTAEAFDMQSKKIVAALQAIDADIIGLMELENDGFSSNSAIQNLMSELNQVQRAGNEYRFVNPFPDEPGKLMGTDAITVGLLYRPGKVSLMGETVILNSVNSPLDDDGEPLFDDSKNRPSLIQTFNFDHQKFTLSVNHLKSKGSRCGEVNEGSDGQASCNIMRTRAAEGLSQFLATNPTGIKTKEIMILGDLNAYSKEDPMQTFYSHGFANLKYTDKATEAQPYSYSFSGFLGSLDHALASESLLEHVVSVDAWHINSVEDSLMDYQTEENGQNYDSIDHYAEPDAYRSSDHDPIVVSLDMPGGHLGFFGLALLSALAFSRKTSMEDAR</sequence>
<dbReference type="NCBIfam" id="NF033681">
    <property type="entry name" value="ExeM_NucH_DNase"/>
    <property type="match status" value="1"/>
</dbReference>
<dbReference type="CDD" id="cd04486">
    <property type="entry name" value="YhcR_OBF_like"/>
    <property type="match status" value="1"/>
</dbReference>